<dbReference type="InterPro" id="IPR003660">
    <property type="entry name" value="HAMP_dom"/>
</dbReference>
<dbReference type="SMART" id="SM00387">
    <property type="entry name" value="HATPase_c"/>
    <property type="match status" value="1"/>
</dbReference>
<keyword evidence="9 18" id="KW-0418">Kinase</keyword>
<evidence type="ECO:0000256" key="11">
    <source>
        <dbReference type="ARBA" id="ARBA00022989"/>
    </source>
</evidence>
<keyword evidence="14" id="KW-0175">Coiled coil</keyword>
<evidence type="ECO:0000256" key="13">
    <source>
        <dbReference type="ARBA" id="ARBA00023136"/>
    </source>
</evidence>
<feature type="transmembrane region" description="Helical" evidence="15">
    <location>
        <begin position="35"/>
        <end position="57"/>
    </location>
</feature>
<organism evidence="18 19">
    <name type="scientific">Pseudalkalibacillus berkeleyi</name>
    <dbReference type="NCBI Taxonomy" id="1069813"/>
    <lineage>
        <taxon>Bacteria</taxon>
        <taxon>Bacillati</taxon>
        <taxon>Bacillota</taxon>
        <taxon>Bacilli</taxon>
        <taxon>Bacillales</taxon>
        <taxon>Fictibacillaceae</taxon>
        <taxon>Pseudalkalibacillus</taxon>
    </lineage>
</organism>
<dbReference type="InterPro" id="IPR050398">
    <property type="entry name" value="HssS/ArlS-like"/>
</dbReference>
<dbReference type="Pfam" id="PF00672">
    <property type="entry name" value="HAMP"/>
    <property type="match status" value="1"/>
</dbReference>
<dbReference type="PROSITE" id="PS50885">
    <property type="entry name" value="HAMP"/>
    <property type="match status" value="1"/>
</dbReference>
<evidence type="ECO:0000259" key="17">
    <source>
        <dbReference type="PROSITE" id="PS50885"/>
    </source>
</evidence>
<evidence type="ECO:0000256" key="2">
    <source>
        <dbReference type="ARBA" id="ARBA00004651"/>
    </source>
</evidence>
<dbReference type="SUPFAM" id="SSF158472">
    <property type="entry name" value="HAMP domain-like"/>
    <property type="match status" value="1"/>
</dbReference>
<evidence type="ECO:0000259" key="16">
    <source>
        <dbReference type="PROSITE" id="PS50109"/>
    </source>
</evidence>
<evidence type="ECO:0000256" key="3">
    <source>
        <dbReference type="ARBA" id="ARBA00012438"/>
    </source>
</evidence>
<keyword evidence="11 15" id="KW-1133">Transmembrane helix</keyword>
<dbReference type="CDD" id="cd06225">
    <property type="entry name" value="HAMP"/>
    <property type="match status" value="1"/>
</dbReference>
<dbReference type="SUPFAM" id="SSF47384">
    <property type="entry name" value="Homodimeric domain of signal transducing histidine kinase"/>
    <property type="match status" value="1"/>
</dbReference>
<reference evidence="18 19" key="1">
    <citation type="submission" date="2022-01" db="EMBL/GenBank/DDBJ databases">
        <title>Alkalihalobacillus sp. EGI L200015, a novel bacterium isolated from a salt lake sediment.</title>
        <authorList>
            <person name="Gao L."/>
            <person name="Fang B.-Z."/>
            <person name="Li W.-J."/>
        </authorList>
    </citation>
    <scope>NUCLEOTIDE SEQUENCE [LARGE SCALE GENOMIC DNA]</scope>
    <source>
        <strain evidence="18 19">KCTC 12718</strain>
    </source>
</reference>
<evidence type="ECO:0000256" key="4">
    <source>
        <dbReference type="ARBA" id="ARBA00022475"/>
    </source>
</evidence>
<dbReference type="Gene3D" id="6.10.340.10">
    <property type="match status" value="1"/>
</dbReference>
<evidence type="ECO:0000256" key="5">
    <source>
        <dbReference type="ARBA" id="ARBA00022553"/>
    </source>
</evidence>
<dbReference type="Pfam" id="PF00512">
    <property type="entry name" value="HisKA"/>
    <property type="match status" value="1"/>
</dbReference>
<keyword evidence="6" id="KW-0808">Transferase</keyword>
<dbReference type="InterPro" id="IPR036890">
    <property type="entry name" value="HATPase_C_sf"/>
</dbReference>
<dbReference type="PROSITE" id="PS50109">
    <property type="entry name" value="HIS_KIN"/>
    <property type="match status" value="1"/>
</dbReference>
<keyword evidence="4" id="KW-1003">Cell membrane</keyword>
<proteinExistence type="predicted"/>
<comment type="catalytic activity">
    <reaction evidence="1">
        <text>ATP + protein L-histidine = ADP + protein N-phospho-L-histidine.</text>
        <dbReference type="EC" id="2.7.13.3"/>
    </reaction>
</comment>
<name>A0ABS9GXP7_9BACL</name>
<evidence type="ECO:0000256" key="14">
    <source>
        <dbReference type="SAM" id="Coils"/>
    </source>
</evidence>
<dbReference type="CDD" id="cd00082">
    <property type="entry name" value="HisKA"/>
    <property type="match status" value="1"/>
</dbReference>
<accession>A0ABS9GXP7</accession>
<evidence type="ECO:0000313" key="18">
    <source>
        <dbReference type="EMBL" id="MCF6136385.1"/>
    </source>
</evidence>
<dbReference type="InterPro" id="IPR003594">
    <property type="entry name" value="HATPase_dom"/>
</dbReference>
<dbReference type="EC" id="2.7.13.3" evidence="3"/>
<gene>
    <name evidence="18" type="ORF">L2716_01500</name>
</gene>
<dbReference type="PANTHER" id="PTHR45528">
    <property type="entry name" value="SENSOR HISTIDINE KINASE CPXA"/>
    <property type="match status" value="1"/>
</dbReference>
<dbReference type="InterPro" id="IPR036097">
    <property type="entry name" value="HisK_dim/P_sf"/>
</dbReference>
<dbReference type="Proteomes" id="UP001649381">
    <property type="component" value="Unassembled WGS sequence"/>
</dbReference>
<dbReference type="Gene3D" id="1.10.287.130">
    <property type="match status" value="1"/>
</dbReference>
<dbReference type="SUPFAM" id="SSF55874">
    <property type="entry name" value="ATPase domain of HSP90 chaperone/DNA topoisomerase II/histidine kinase"/>
    <property type="match status" value="1"/>
</dbReference>
<feature type="domain" description="HAMP" evidence="17">
    <location>
        <begin position="59"/>
        <end position="111"/>
    </location>
</feature>
<keyword evidence="7 15" id="KW-0812">Transmembrane</keyword>
<evidence type="ECO:0000256" key="6">
    <source>
        <dbReference type="ARBA" id="ARBA00022679"/>
    </source>
</evidence>
<keyword evidence="5" id="KW-0597">Phosphoprotein</keyword>
<dbReference type="SMART" id="SM00304">
    <property type="entry name" value="HAMP"/>
    <property type="match status" value="1"/>
</dbReference>
<comment type="caution">
    <text evidence="18">The sequence shown here is derived from an EMBL/GenBank/DDBJ whole genome shotgun (WGS) entry which is preliminary data.</text>
</comment>
<evidence type="ECO:0000256" key="12">
    <source>
        <dbReference type="ARBA" id="ARBA00023012"/>
    </source>
</evidence>
<evidence type="ECO:0000256" key="15">
    <source>
        <dbReference type="SAM" id="Phobius"/>
    </source>
</evidence>
<keyword evidence="10" id="KW-0067">ATP-binding</keyword>
<dbReference type="PRINTS" id="PR00344">
    <property type="entry name" value="BCTRLSENSOR"/>
</dbReference>
<keyword evidence="19" id="KW-1185">Reference proteome</keyword>
<evidence type="ECO:0000256" key="1">
    <source>
        <dbReference type="ARBA" id="ARBA00000085"/>
    </source>
</evidence>
<evidence type="ECO:0000256" key="9">
    <source>
        <dbReference type="ARBA" id="ARBA00022777"/>
    </source>
</evidence>
<sequence length="349" mass="39477">MKLKTQLLFVSSISIGVILVFLIISYMRMFLSNEAVYILTIVTAAAGVISIFAHALLTRPIEKALHKITAKTKDIAKGDFTGRVPEEGPIEFRQLAKNINEMNKQLEESFSQIKRSEASRRELVANISHDLRTPLASIQSFVEALQDGIVDDPKTYDRYLETIKLESNRISYLINDLFQLSELDSGQENFEPDAYHLDSLIVETLQHLAIQLEEKQIDVEVLMSDHLPAVSVMPEKMKRVFVNILENAIRFSDKNSKIVIQTSRENDTFLKVNISDQGQGISDENQKHVFERFYRVEKSRNPSHGGAGLGLSIAKTIVERHGGEIGIESRLNEGSTFWITLPIYRNDEG</sequence>
<dbReference type="GO" id="GO:0016301">
    <property type="term" value="F:kinase activity"/>
    <property type="evidence" value="ECO:0007669"/>
    <property type="project" value="UniProtKB-KW"/>
</dbReference>
<dbReference type="InterPro" id="IPR005467">
    <property type="entry name" value="His_kinase_dom"/>
</dbReference>
<dbReference type="PANTHER" id="PTHR45528:SF1">
    <property type="entry name" value="SENSOR HISTIDINE KINASE CPXA"/>
    <property type="match status" value="1"/>
</dbReference>
<dbReference type="EMBL" id="JAKIJS010000001">
    <property type="protein sequence ID" value="MCF6136385.1"/>
    <property type="molecule type" value="Genomic_DNA"/>
</dbReference>
<evidence type="ECO:0000313" key="19">
    <source>
        <dbReference type="Proteomes" id="UP001649381"/>
    </source>
</evidence>
<keyword evidence="8" id="KW-0547">Nucleotide-binding</keyword>
<dbReference type="Pfam" id="PF02518">
    <property type="entry name" value="HATPase_c"/>
    <property type="match status" value="1"/>
</dbReference>
<keyword evidence="12" id="KW-0902">Two-component regulatory system</keyword>
<protein>
    <recommendedName>
        <fullName evidence="3">histidine kinase</fullName>
        <ecNumber evidence="3">2.7.13.3</ecNumber>
    </recommendedName>
</protein>
<feature type="coiled-coil region" evidence="14">
    <location>
        <begin position="92"/>
        <end position="119"/>
    </location>
</feature>
<feature type="domain" description="Histidine kinase" evidence="16">
    <location>
        <begin position="126"/>
        <end position="345"/>
    </location>
</feature>
<feature type="transmembrane region" description="Helical" evidence="15">
    <location>
        <begin position="7"/>
        <end position="29"/>
    </location>
</feature>
<dbReference type="InterPro" id="IPR004358">
    <property type="entry name" value="Sig_transdc_His_kin-like_C"/>
</dbReference>
<dbReference type="InterPro" id="IPR003661">
    <property type="entry name" value="HisK_dim/P_dom"/>
</dbReference>
<evidence type="ECO:0000256" key="8">
    <source>
        <dbReference type="ARBA" id="ARBA00022741"/>
    </source>
</evidence>
<dbReference type="Gene3D" id="3.30.565.10">
    <property type="entry name" value="Histidine kinase-like ATPase, C-terminal domain"/>
    <property type="match status" value="1"/>
</dbReference>
<dbReference type="CDD" id="cd00075">
    <property type="entry name" value="HATPase"/>
    <property type="match status" value="1"/>
</dbReference>
<comment type="subcellular location">
    <subcellularLocation>
        <location evidence="2">Cell membrane</location>
        <topology evidence="2">Multi-pass membrane protein</topology>
    </subcellularLocation>
</comment>
<evidence type="ECO:0000256" key="7">
    <source>
        <dbReference type="ARBA" id="ARBA00022692"/>
    </source>
</evidence>
<dbReference type="RefSeq" id="WP_236330991.1">
    <property type="nucleotide sequence ID" value="NZ_JAKIJS010000001.1"/>
</dbReference>
<evidence type="ECO:0000256" key="10">
    <source>
        <dbReference type="ARBA" id="ARBA00022840"/>
    </source>
</evidence>
<keyword evidence="13 15" id="KW-0472">Membrane</keyword>
<dbReference type="SMART" id="SM00388">
    <property type="entry name" value="HisKA"/>
    <property type="match status" value="1"/>
</dbReference>